<evidence type="ECO:0000313" key="2">
    <source>
        <dbReference type="EMBL" id="CAH3191039.1"/>
    </source>
</evidence>
<evidence type="ECO:0000256" key="1">
    <source>
        <dbReference type="SAM" id="SignalP"/>
    </source>
</evidence>
<name>A0ABN8SK34_9CNID</name>
<evidence type="ECO:0000313" key="3">
    <source>
        <dbReference type="Proteomes" id="UP001159427"/>
    </source>
</evidence>
<comment type="caution">
    <text evidence="2">The sequence shown here is derived from an EMBL/GenBank/DDBJ whole genome shotgun (WGS) entry which is preliminary data.</text>
</comment>
<protein>
    <submittedName>
        <fullName evidence="2">Uncharacterized protein</fullName>
    </submittedName>
</protein>
<proteinExistence type="predicted"/>
<dbReference type="Proteomes" id="UP001159427">
    <property type="component" value="Unassembled WGS sequence"/>
</dbReference>
<accession>A0ABN8SK34</accession>
<reference evidence="2 3" key="1">
    <citation type="submission" date="2022-05" db="EMBL/GenBank/DDBJ databases">
        <authorList>
            <consortium name="Genoscope - CEA"/>
            <person name="William W."/>
        </authorList>
    </citation>
    <scope>NUCLEOTIDE SEQUENCE [LARGE SCALE GENOMIC DNA]</scope>
</reference>
<keyword evidence="1" id="KW-0732">Signal</keyword>
<dbReference type="EMBL" id="CALNXI010002838">
    <property type="protein sequence ID" value="CAH3191039.1"/>
    <property type="molecule type" value="Genomic_DNA"/>
</dbReference>
<organism evidence="2 3">
    <name type="scientific">Porites evermanni</name>
    <dbReference type="NCBI Taxonomy" id="104178"/>
    <lineage>
        <taxon>Eukaryota</taxon>
        <taxon>Metazoa</taxon>
        <taxon>Cnidaria</taxon>
        <taxon>Anthozoa</taxon>
        <taxon>Hexacorallia</taxon>
        <taxon>Scleractinia</taxon>
        <taxon>Fungiina</taxon>
        <taxon>Poritidae</taxon>
        <taxon>Porites</taxon>
    </lineage>
</organism>
<gene>
    <name evidence="2" type="ORF">PEVE_00021194</name>
</gene>
<feature type="chain" id="PRO_5045471982" evidence="1">
    <location>
        <begin position="25"/>
        <end position="69"/>
    </location>
</feature>
<feature type="signal peptide" evidence="1">
    <location>
        <begin position="1"/>
        <end position="24"/>
    </location>
</feature>
<sequence>MKSTVLILLCLTHLFSLLVKETDCIGGYSVMKGNNGKETRPNYRRNICAAARELDCKRELEEDQQQEQR</sequence>
<keyword evidence="3" id="KW-1185">Reference proteome</keyword>